<dbReference type="AlphaFoldDB" id="A0AAD3MKX5"/>
<gene>
    <name evidence="1" type="ORF">AKAME5_000812900</name>
</gene>
<feature type="non-terminal residue" evidence="1">
    <location>
        <position position="1"/>
    </location>
</feature>
<evidence type="ECO:0000313" key="1">
    <source>
        <dbReference type="EMBL" id="GLD55689.1"/>
    </source>
</evidence>
<evidence type="ECO:0000313" key="2">
    <source>
        <dbReference type="Proteomes" id="UP001279410"/>
    </source>
</evidence>
<sequence>LLPVASFFQLRGLQRSCEMKISQSLTLDNAVNVYQAAKNMGRLLDGAASTACCWGGGGVRSAALLRNRPWDPGPTVLLRTRLLSHRLYS</sequence>
<organism evidence="1 2">
    <name type="scientific">Lates japonicus</name>
    <name type="common">Japanese lates</name>
    <dbReference type="NCBI Taxonomy" id="270547"/>
    <lineage>
        <taxon>Eukaryota</taxon>
        <taxon>Metazoa</taxon>
        <taxon>Chordata</taxon>
        <taxon>Craniata</taxon>
        <taxon>Vertebrata</taxon>
        <taxon>Euteleostomi</taxon>
        <taxon>Actinopterygii</taxon>
        <taxon>Neopterygii</taxon>
        <taxon>Teleostei</taxon>
        <taxon>Neoteleostei</taxon>
        <taxon>Acanthomorphata</taxon>
        <taxon>Carangaria</taxon>
        <taxon>Carangaria incertae sedis</taxon>
        <taxon>Centropomidae</taxon>
        <taxon>Lates</taxon>
    </lineage>
</organism>
<dbReference type="EMBL" id="BRZM01000022">
    <property type="protein sequence ID" value="GLD55689.1"/>
    <property type="molecule type" value="Genomic_DNA"/>
</dbReference>
<comment type="caution">
    <text evidence="1">The sequence shown here is derived from an EMBL/GenBank/DDBJ whole genome shotgun (WGS) entry which is preliminary data.</text>
</comment>
<keyword evidence="2" id="KW-1185">Reference proteome</keyword>
<proteinExistence type="predicted"/>
<accession>A0AAD3MKX5</accession>
<name>A0AAD3MKX5_LATJO</name>
<protein>
    <submittedName>
        <fullName evidence="1">Ankyrin repeat and BTB/POZ domain-containing protein 2-like isoform X1</fullName>
    </submittedName>
</protein>
<reference evidence="1" key="1">
    <citation type="submission" date="2022-08" db="EMBL/GenBank/DDBJ databases">
        <title>Genome sequencing of akame (Lates japonicus).</title>
        <authorList>
            <person name="Hashiguchi Y."/>
            <person name="Takahashi H."/>
        </authorList>
    </citation>
    <scope>NUCLEOTIDE SEQUENCE</scope>
    <source>
        <strain evidence="1">Kochi</strain>
    </source>
</reference>
<dbReference type="Proteomes" id="UP001279410">
    <property type="component" value="Unassembled WGS sequence"/>
</dbReference>